<evidence type="ECO:0000259" key="2">
    <source>
        <dbReference type="Pfam" id="PF22640"/>
    </source>
</evidence>
<dbReference type="InterPro" id="IPR049577">
    <property type="entry name" value="GMPP_N"/>
</dbReference>
<sequence>MHERDGGTHQPVCESQEPIQDFYAIIPAGGAGTRLWPLSRARSPKFLADLTSCGQSMLQSTVQRLKPLAEDRVLVVTGEAHLDAVQSQLTHLPSTQFIAEPCGRDSMAAIGLAAAVLQERHGSIVAGSFAADHMIAREDVFIAAVKSAIVAARDGKIATVGIEPEYAATGFGYIHLAKRCSYQSPLTVYDVSEFMEKPNQDRSREFVASGQYMWNAGMFVFRTDVLLAALQAFEPQLYEGILSIARAWDTPQRSSVMDDLWVNLKKIAIDHAIAEPLAQRGGVAVVPASMGWSDVGDYRSLGEVLAEKKSACDSSTYCDAEAIVSESSGSNDKDGDAVVQIAPGGSVQPVVTDDANGTIVYTHSKPVVIVGVPDAIVVETADVIFVTLKEQSQRVKDVVGKLPEELR</sequence>
<gene>
    <name evidence="3" type="ORF">EZJ44_04810</name>
</gene>
<dbReference type="InterPro" id="IPR005835">
    <property type="entry name" value="NTP_transferase_dom"/>
</dbReference>
<dbReference type="Gene3D" id="3.90.550.10">
    <property type="entry name" value="Spore Coat Polysaccharide Biosynthesis Protein SpsA, Chain A"/>
    <property type="match status" value="1"/>
</dbReference>
<dbReference type="InterPro" id="IPR029044">
    <property type="entry name" value="Nucleotide-diphossugar_trans"/>
</dbReference>
<dbReference type="PANTHER" id="PTHR46390:SF1">
    <property type="entry name" value="MANNOSE-1-PHOSPHATE GUANYLYLTRANSFERASE"/>
    <property type="match status" value="1"/>
</dbReference>
<dbReference type="OrthoDB" id="9806359at2"/>
<dbReference type="GO" id="GO:0009298">
    <property type="term" value="P:GDP-mannose biosynthetic process"/>
    <property type="evidence" value="ECO:0007669"/>
    <property type="project" value="TreeGrafter"/>
</dbReference>
<protein>
    <submittedName>
        <fullName evidence="3">Mannose-1-phosphate guanylyltransferase</fullName>
    </submittedName>
</protein>
<accession>A0A4Q9V0T3</accession>
<dbReference type="InterPro" id="IPR051161">
    <property type="entry name" value="Mannose-6P_isomerase_type2"/>
</dbReference>
<keyword evidence="4" id="KW-1185">Reference proteome</keyword>
<dbReference type="AlphaFoldDB" id="A0A4Q9V0T3"/>
<dbReference type="Pfam" id="PF00483">
    <property type="entry name" value="NTP_transferase"/>
    <property type="match status" value="1"/>
</dbReference>
<feature type="domain" description="Nucleotidyl transferase" evidence="1">
    <location>
        <begin position="24"/>
        <end position="306"/>
    </location>
</feature>
<proteinExistence type="predicted"/>
<name>A0A4Q9V0T3_9ACTO</name>
<dbReference type="GO" id="GO:0004475">
    <property type="term" value="F:mannose-1-phosphate guanylyltransferase (GTP) activity"/>
    <property type="evidence" value="ECO:0007669"/>
    <property type="project" value="InterPro"/>
</dbReference>
<dbReference type="SUPFAM" id="SSF159283">
    <property type="entry name" value="Guanosine diphospho-D-mannose pyrophosphorylase/mannose-6-phosphate isomerase linker domain"/>
    <property type="match status" value="1"/>
</dbReference>
<reference evidence="3 4" key="1">
    <citation type="submission" date="2019-02" db="EMBL/GenBank/DDBJ databases">
        <title>Arcanobacterium bovis sp. nov., isolated from the milk of a cow with mastitis.</title>
        <authorList>
            <person name="Sammra O."/>
            <person name="Foster G."/>
            <person name="Hassan A."/>
            <person name="Alssahen M."/>
            <person name="Laemmler C."/>
            <person name="Borowiak M."/>
            <person name="Malorny B."/>
            <person name="Abdulmawjood A."/>
        </authorList>
    </citation>
    <scope>NUCLEOTIDE SEQUENCE [LARGE SCALE GENOMIC DNA]</scope>
    <source>
        <strain evidence="3 4">C605018/01/1</strain>
    </source>
</reference>
<feature type="domain" description="MannoseP isomerase/GMP-like beta-helix" evidence="2">
    <location>
        <begin position="350"/>
        <end position="402"/>
    </location>
</feature>
<dbReference type="SUPFAM" id="SSF53448">
    <property type="entry name" value="Nucleotide-diphospho-sugar transferases"/>
    <property type="match status" value="1"/>
</dbReference>
<evidence type="ECO:0000313" key="3">
    <source>
        <dbReference type="EMBL" id="TBW22273.1"/>
    </source>
</evidence>
<dbReference type="CDD" id="cd02509">
    <property type="entry name" value="GDP-M1P_Guanylyltransferase"/>
    <property type="match status" value="1"/>
</dbReference>
<comment type="caution">
    <text evidence="3">The sequence shown here is derived from an EMBL/GenBank/DDBJ whole genome shotgun (WGS) entry which is preliminary data.</text>
</comment>
<dbReference type="EMBL" id="SJDT01000003">
    <property type="protein sequence ID" value="TBW22273.1"/>
    <property type="molecule type" value="Genomic_DNA"/>
</dbReference>
<evidence type="ECO:0000313" key="4">
    <source>
        <dbReference type="Proteomes" id="UP000293036"/>
    </source>
</evidence>
<keyword evidence="3" id="KW-0548">Nucleotidyltransferase</keyword>
<dbReference type="Pfam" id="PF22640">
    <property type="entry name" value="ManC_GMP_beta-helix"/>
    <property type="match status" value="1"/>
</dbReference>
<evidence type="ECO:0000259" key="1">
    <source>
        <dbReference type="Pfam" id="PF00483"/>
    </source>
</evidence>
<organism evidence="3 4">
    <name type="scientific">Arcanobacterium bovis</name>
    <dbReference type="NCBI Taxonomy" id="2529275"/>
    <lineage>
        <taxon>Bacteria</taxon>
        <taxon>Bacillati</taxon>
        <taxon>Actinomycetota</taxon>
        <taxon>Actinomycetes</taxon>
        <taxon>Actinomycetales</taxon>
        <taxon>Actinomycetaceae</taxon>
        <taxon>Arcanobacterium</taxon>
    </lineage>
</organism>
<keyword evidence="3" id="KW-0808">Transferase</keyword>
<dbReference type="Proteomes" id="UP000293036">
    <property type="component" value="Unassembled WGS sequence"/>
</dbReference>
<dbReference type="InterPro" id="IPR054566">
    <property type="entry name" value="ManC/GMP-like_b-helix"/>
</dbReference>
<dbReference type="PANTHER" id="PTHR46390">
    <property type="entry name" value="MANNOSE-1-PHOSPHATE GUANYLYLTRANSFERASE"/>
    <property type="match status" value="1"/>
</dbReference>